<proteinExistence type="predicted"/>
<dbReference type="OrthoDB" id="2012753at2759"/>
<dbReference type="PANTHER" id="PTHR37250:SF1">
    <property type="entry name" value="OS05G0496000 PROTEIN"/>
    <property type="match status" value="1"/>
</dbReference>
<dbReference type="Proteomes" id="UP000822688">
    <property type="component" value="Chromosome 3"/>
</dbReference>
<evidence type="ECO:0000313" key="1">
    <source>
        <dbReference type="EMBL" id="KAG0582141.1"/>
    </source>
</evidence>
<accession>A0A8T0IGV1</accession>
<protein>
    <submittedName>
        <fullName evidence="1">Uncharacterized protein</fullName>
    </submittedName>
</protein>
<dbReference type="EMBL" id="CM026423">
    <property type="protein sequence ID" value="KAG0582141.1"/>
    <property type="molecule type" value="Genomic_DNA"/>
</dbReference>
<evidence type="ECO:0000313" key="2">
    <source>
        <dbReference type="Proteomes" id="UP000822688"/>
    </source>
</evidence>
<sequence length="129" mass="13485">MADVPQETSRPTFVGDETETFDTRGKAAIPLDYSVGGHGVDVNMEAPISTEDLVRAGGLGARDGIAGAMPTTVDATDYEESLMDARDYEDKVGDAESGISLRPGLGAGHHPVEILGGSMVPSEDSDMMK</sequence>
<gene>
    <name evidence="1" type="ORF">KC19_3G036900</name>
</gene>
<keyword evidence="2" id="KW-1185">Reference proteome</keyword>
<dbReference type="PANTHER" id="PTHR37250">
    <property type="entry name" value="OS05G0496000 PROTEIN"/>
    <property type="match status" value="1"/>
</dbReference>
<dbReference type="AlphaFoldDB" id="A0A8T0IGV1"/>
<reference evidence="1" key="1">
    <citation type="submission" date="2020-06" db="EMBL/GenBank/DDBJ databases">
        <title>WGS assembly of Ceratodon purpureus strain R40.</title>
        <authorList>
            <person name="Carey S.B."/>
            <person name="Jenkins J."/>
            <person name="Shu S."/>
            <person name="Lovell J.T."/>
            <person name="Sreedasyam A."/>
            <person name="Maumus F."/>
            <person name="Tiley G.P."/>
            <person name="Fernandez-Pozo N."/>
            <person name="Barry K."/>
            <person name="Chen C."/>
            <person name="Wang M."/>
            <person name="Lipzen A."/>
            <person name="Daum C."/>
            <person name="Saski C.A."/>
            <person name="Payton A.C."/>
            <person name="Mcbreen J.C."/>
            <person name="Conrad R.E."/>
            <person name="Kollar L.M."/>
            <person name="Olsson S."/>
            <person name="Huttunen S."/>
            <person name="Landis J.B."/>
            <person name="Wickett N.J."/>
            <person name="Johnson M.G."/>
            <person name="Rensing S.A."/>
            <person name="Grimwood J."/>
            <person name="Schmutz J."/>
            <person name="Mcdaniel S.F."/>
        </authorList>
    </citation>
    <scope>NUCLEOTIDE SEQUENCE</scope>
    <source>
        <strain evidence="1">R40</strain>
    </source>
</reference>
<name>A0A8T0IGV1_CERPU</name>
<comment type="caution">
    <text evidence="1">The sequence shown here is derived from an EMBL/GenBank/DDBJ whole genome shotgun (WGS) entry which is preliminary data.</text>
</comment>
<organism evidence="1 2">
    <name type="scientific">Ceratodon purpureus</name>
    <name type="common">Fire moss</name>
    <name type="synonym">Dicranum purpureum</name>
    <dbReference type="NCBI Taxonomy" id="3225"/>
    <lineage>
        <taxon>Eukaryota</taxon>
        <taxon>Viridiplantae</taxon>
        <taxon>Streptophyta</taxon>
        <taxon>Embryophyta</taxon>
        <taxon>Bryophyta</taxon>
        <taxon>Bryophytina</taxon>
        <taxon>Bryopsida</taxon>
        <taxon>Dicranidae</taxon>
        <taxon>Pseudoditrichales</taxon>
        <taxon>Ditrichaceae</taxon>
        <taxon>Ceratodon</taxon>
    </lineage>
</organism>